<sequence length="230" mass="26026">MKRFFKLLRNVLLLALIALGVWTYQNNPNIRIATQDSLATLSYRINELLTNGTIISPNNEKKTTNIKTDTDKTENDDSSDNRVWSNPEAKVYIDISNNAQLRSAAVNAMNAWNRTGAFTFHQINDKKDAQIVINTVDNSDTNAAGETATTYNPATGHLLKATVNLNRYYLQNEWYGYSYNRIVNTAEHELGHAIGLNHTNNVSVMYPKGSIYTIQPQDIKTVKKIYHENN</sequence>
<dbReference type="SUPFAM" id="SSF55486">
    <property type="entry name" value="Metalloproteases ('zincins'), catalytic domain"/>
    <property type="match status" value="1"/>
</dbReference>
<dbReference type="InterPro" id="IPR024079">
    <property type="entry name" value="MetalloPept_cat_dom_sf"/>
</dbReference>
<evidence type="ECO:0000256" key="2">
    <source>
        <dbReference type="ARBA" id="ARBA00022723"/>
    </source>
</evidence>
<dbReference type="GO" id="GO:0006508">
    <property type="term" value="P:proteolysis"/>
    <property type="evidence" value="ECO:0007669"/>
    <property type="project" value="UniProtKB-KW"/>
</dbReference>
<dbReference type="InterPro" id="IPR006026">
    <property type="entry name" value="Peptidase_Metallo"/>
</dbReference>
<keyword evidence="4" id="KW-0862">Zinc</keyword>
<evidence type="ECO:0000256" key="1">
    <source>
        <dbReference type="ARBA" id="ARBA00022670"/>
    </source>
</evidence>
<dbReference type="Pfam" id="PF00413">
    <property type="entry name" value="Peptidase_M10"/>
    <property type="match status" value="1"/>
</dbReference>
<dbReference type="GO" id="GO:0031012">
    <property type="term" value="C:extracellular matrix"/>
    <property type="evidence" value="ECO:0007669"/>
    <property type="project" value="InterPro"/>
</dbReference>
<reference evidence="7 8" key="1">
    <citation type="journal article" date="2016" name="Microbiology (Mosc.)">
        <title>Comparison of Lactobacillus crispatus isolates from Lactobacillus-dominated vaginal microbiomes with isolates from microbiomes containing bacterial vaginosis-associated bacteria.</title>
        <authorList>
            <person name="Abdelmaksoud A.A."/>
            <person name="Koparde V.N."/>
            <person name="Sheth N.U."/>
            <person name="Serrano M.G."/>
            <person name="Glascock A.L."/>
            <person name="Fettweis J.M."/>
            <person name="Strauss Iii J.F."/>
            <person name="Buck G.A."/>
            <person name="Jefferson K.K."/>
        </authorList>
    </citation>
    <scope>NUCLEOTIDE SEQUENCE [LARGE SCALE GENOMIC DNA]</scope>
    <source>
        <strain evidence="7 8">VMC3</strain>
    </source>
</reference>
<keyword evidence="7" id="KW-0482">Metalloprotease</keyword>
<keyword evidence="2" id="KW-0479">Metal-binding</keyword>
<dbReference type="Proteomes" id="UP000067598">
    <property type="component" value="Unassembled WGS sequence"/>
</dbReference>
<evidence type="ECO:0000313" key="8">
    <source>
        <dbReference type="Proteomes" id="UP000067598"/>
    </source>
</evidence>
<gene>
    <name evidence="7" type="ORF">AEL95_07110</name>
</gene>
<evidence type="ECO:0000256" key="5">
    <source>
        <dbReference type="SAM" id="MobiDB-lite"/>
    </source>
</evidence>
<comment type="caution">
    <text evidence="7">The sequence shown here is derived from an EMBL/GenBank/DDBJ whole genome shotgun (WGS) entry which is preliminary data.</text>
</comment>
<proteinExistence type="predicted"/>
<evidence type="ECO:0000313" key="7">
    <source>
        <dbReference type="EMBL" id="KWU03483.1"/>
    </source>
</evidence>
<protein>
    <submittedName>
        <fullName evidence="7">Metalloprotease</fullName>
    </submittedName>
</protein>
<dbReference type="Gene3D" id="3.40.390.10">
    <property type="entry name" value="Collagenase (Catalytic Domain)"/>
    <property type="match status" value="1"/>
</dbReference>
<name>A0A120DI49_9LACO</name>
<feature type="region of interest" description="Disordered" evidence="5">
    <location>
        <begin position="54"/>
        <end position="83"/>
    </location>
</feature>
<organism evidence="7 8">
    <name type="scientific">Lactobacillus crispatus</name>
    <dbReference type="NCBI Taxonomy" id="47770"/>
    <lineage>
        <taxon>Bacteria</taxon>
        <taxon>Bacillati</taxon>
        <taxon>Bacillota</taxon>
        <taxon>Bacilli</taxon>
        <taxon>Lactobacillales</taxon>
        <taxon>Lactobacillaceae</taxon>
        <taxon>Lactobacillus</taxon>
    </lineage>
</organism>
<keyword evidence="1 7" id="KW-0645">Protease</keyword>
<dbReference type="RefSeq" id="WP_060462220.1">
    <property type="nucleotide sequence ID" value="NZ_AP025162.1"/>
</dbReference>
<dbReference type="AlphaFoldDB" id="A0A120DI49"/>
<dbReference type="EMBL" id="LJGP01000025">
    <property type="protein sequence ID" value="KWU03483.1"/>
    <property type="molecule type" value="Genomic_DNA"/>
</dbReference>
<dbReference type="PATRIC" id="fig|47770.28.peg.859"/>
<feature type="domain" description="Peptidase metallopeptidase" evidence="6">
    <location>
        <begin position="80"/>
        <end position="228"/>
    </location>
</feature>
<dbReference type="SMART" id="SM00235">
    <property type="entry name" value="ZnMc"/>
    <property type="match status" value="1"/>
</dbReference>
<evidence type="ECO:0000259" key="6">
    <source>
        <dbReference type="SMART" id="SM00235"/>
    </source>
</evidence>
<dbReference type="GO" id="GO:0004222">
    <property type="term" value="F:metalloendopeptidase activity"/>
    <property type="evidence" value="ECO:0007669"/>
    <property type="project" value="InterPro"/>
</dbReference>
<feature type="compositionally biased region" description="Basic and acidic residues" evidence="5">
    <location>
        <begin position="59"/>
        <end position="75"/>
    </location>
</feature>
<keyword evidence="3" id="KW-0378">Hydrolase</keyword>
<dbReference type="CDD" id="cd04268">
    <property type="entry name" value="ZnMc_MMP_like"/>
    <property type="match status" value="1"/>
</dbReference>
<evidence type="ECO:0000256" key="4">
    <source>
        <dbReference type="ARBA" id="ARBA00022833"/>
    </source>
</evidence>
<dbReference type="InterPro" id="IPR001818">
    <property type="entry name" value="Pept_M10_metallopeptidase"/>
</dbReference>
<evidence type="ECO:0000256" key="3">
    <source>
        <dbReference type="ARBA" id="ARBA00022801"/>
    </source>
</evidence>
<accession>A0A120DI49</accession>
<dbReference type="GO" id="GO:0008270">
    <property type="term" value="F:zinc ion binding"/>
    <property type="evidence" value="ECO:0007669"/>
    <property type="project" value="InterPro"/>
</dbReference>